<dbReference type="Proteomes" id="UP001527882">
    <property type="component" value="Unassembled WGS sequence"/>
</dbReference>
<dbReference type="InterPro" id="IPR025915">
    <property type="entry name" value="Phage_gp49_66"/>
</dbReference>
<name>A0ABT4Q9K9_9BACL</name>
<dbReference type="Pfam" id="PF13876">
    <property type="entry name" value="Phage_gp49_66"/>
    <property type="match status" value="1"/>
</dbReference>
<dbReference type="EMBL" id="JAQAGZ010000008">
    <property type="protein sequence ID" value="MCZ8513566.1"/>
    <property type="molecule type" value="Genomic_DNA"/>
</dbReference>
<sequence>MRRLTDEDYRKMHEKEVRNKLERLIKTKEFKTIGKSTTVCLLELKNGIEVIGKSQLTDYAQFNKDIGEFYAYEDALIELKKIWGLMMILKNEN</sequence>
<evidence type="ECO:0000313" key="1">
    <source>
        <dbReference type="EMBL" id="MCZ8513566.1"/>
    </source>
</evidence>
<proteinExistence type="predicted"/>
<reference evidence="1 2" key="1">
    <citation type="submission" date="2022-12" db="EMBL/GenBank/DDBJ databases">
        <title>Draft genome sequence of Paenibacillus sp. dW9.</title>
        <authorList>
            <person name="Choi E.-W."/>
            <person name="Kim D.-U."/>
        </authorList>
    </citation>
    <scope>NUCLEOTIDE SEQUENCE [LARGE SCALE GENOMIC DNA]</scope>
    <source>
        <strain evidence="2">dW9</strain>
    </source>
</reference>
<comment type="caution">
    <text evidence="1">The sequence shown here is derived from an EMBL/GenBank/DDBJ whole genome shotgun (WGS) entry which is preliminary data.</text>
</comment>
<dbReference type="RefSeq" id="WP_269882083.1">
    <property type="nucleotide sequence ID" value="NZ_JAQAGZ010000008.1"/>
</dbReference>
<organism evidence="1 2">
    <name type="scientific">Paenibacillus gyeongsangnamensis</name>
    <dbReference type="NCBI Taxonomy" id="3388067"/>
    <lineage>
        <taxon>Bacteria</taxon>
        <taxon>Bacillati</taxon>
        <taxon>Bacillota</taxon>
        <taxon>Bacilli</taxon>
        <taxon>Bacillales</taxon>
        <taxon>Paenibacillaceae</taxon>
        <taxon>Paenibacillus</taxon>
    </lineage>
</organism>
<protein>
    <submittedName>
        <fullName evidence="1">Gp49 family protein</fullName>
    </submittedName>
</protein>
<gene>
    <name evidence="1" type="ORF">O9H85_14210</name>
</gene>
<evidence type="ECO:0000313" key="2">
    <source>
        <dbReference type="Proteomes" id="UP001527882"/>
    </source>
</evidence>
<accession>A0ABT4Q9K9</accession>
<keyword evidence="2" id="KW-1185">Reference proteome</keyword>